<feature type="domain" description="TadE-like" evidence="1">
    <location>
        <begin position="16"/>
        <end position="57"/>
    </location>
</feature>
<name>A0A1S1U560_9BURK</name>
<organism evidence="2 3">
    <name type="scientific">Janthinobacterium lividum</name>
    <dbReference type="NCBI Taxonomy" id="29581"/>
    <lineage>
        <taxon>Bacteria</taxon>
        <taxon>Pseudomonadati</taxon>
        <taxon>Pseudomonadota</taxon>
        <taxon>Betaproteobacteria</taxon>
        <taxon>Burkholderiales</taxon>
        <taxon>Oxalobacteraceae</taxon>
        <taxon>Janthinobacterium</taxon>
    </lineage>
</organism>
<proteinExistence type="predicted"/>
<evidence type="ECO:0000313" key="2">
    <source>
        <dbReference type="EMBL" id="OHV95386.1"/>
    </source>
</evidence>
<gene>
    <name evidence="2" type="ORF">AKG95_19645</name>
</gene>
<dbReference type="InterPro" id="IPR012495">
    <property type="entry name" value="TadE-like_dom"/>
</dbReference>
<reference evidence="2 3" key="1">
    <citation type="submission" date="2015-06" db="EMBL/GenBank/DDBJ databases">
        <title>Draft genome sequencing of a biphenyl-degrading bacterium, Janthinobacterium lividum MEG1.</title>
        <authorList>
            <person name="Shimodaira J."/>
            <person name="Hatta T."/>
        </authorList>
    </citation>
    <scope>NUCLEOTIDE SEQUENCE [LARGE SCALE GENOMIC DNA]</scope>
    <source>
        <strain evidence="2 3">MEG1</strain>
    </source>
</reference>
<protein>
    <recommendedName>
        <fullName evidence="1">TadE-like domain-containing protein</fullName>
    </recommendedName>
</protein>
<dbReference type="Proteomes" id="UP000179840">
    <property type="component" value="Unassembled WGS sequence"/>
</dbReference>
<comment type="caution">
    <text evidence="2">The sequence shown here is derived from an EMBL/GenBank/DDBJ whole genome shotgun (WGS) entry which is preliminary data.</text>
</comment>
<sequence>MMNRHSLALPRRAARGIAALEFAIVLPLLAVLLFMVVDLSRAIQTKIILLNISREGANLASRSTTDLNGSSQTIMNALAASTPPLDMNKRGMIYITKIMGYTAKSGLRNIVLEQYRWDAGAKASGYLPASQVWQCGTWSNGTCIKIAQAESAPVVSLMSGQLSDGELIYAVETFYNFDMLFGTLKIGNSTTPVLGPNLYSMTVF</sequence>
<dbReference type="AlphaFoldDB" id="A0A1S1U560"/>
<accession>A0A1S1U560</accession>
<dbReference type="Pfam" id="PF07811">
    <property type="entry name" value="TadE"/>
    <property type="match status" value="1"/>
</dbReference>
<evidence type="ECO:0000259" key="1">
    <source>
        <dbReference type="Pfam" id="PF07811"/>
    </source>
</evidence>
<dbReference type="RefSeq" id="WP_071078608.1">
    <property type="nucleotide sequence ID" value="NZ_LFKP01000010.1"/>
</dbReference>
<evidence type="ECO:0000313" key="3">
    <source>
        <dbReference type="Proteomes" id="UP000179840"/>
    </source>
</evidence>
<dbReference type="EMBL" id="LFKP01000010">
    <property type="protein sequence ID" value="OHV95386.1"/>
    <property type="molecule type" value="Genomic_DNA"/>
</dbReference>